<dbReference type="InterPro" id="IPR050191">
    <property type="entry name" value="ATP-dep_DNA_ligase"/>
</dbReference>
<dbReference type="GO" id="GO:0003910">
    <property type="term" value="F:DNA ligase (ATP) activity"/>
    <property type="evidence" value="ECO:0007669"/>
    <property type="project" value="InterPro"/>
</dbReference>
<proteinExistence type="inferred from homology"/>
<comment type="similarity">
    <text evidence="1">Belongs to the ATP-dependent DNA ligase family.</text>
</comment>
<dbReference type="eggNOG" id="COG1793">
    <property type="taxonomic scope" value="Bacteria"/>
</dbReference>
<protein>
    <submittedName>
        <fullName evidence="4">ATP-dependent DNA ligase</fullName>
    </submittedName>
</protein>
<dbReference type="RefSeq" id="WP_035666451.1">
    <property type="nucleotide sequence ID" value="NZ_BAUV01000035.1"/>
</dbReference>
<name>W4QXT3_HALA3</name>
<evidence type="ECO:0000259" key="3">
    <source>
        <dbReference type="PROSITE" id="PS50160"/>
    </source>
</evidence>
<evidence type="ECO:0000256" key="1">
    <source>
        <dbReference type="ARBA" id="ARBA00007572"/>
    </source>
</evidence>
<organism evidence="4 5">
    <name type="scientific">Halalkalibacter akibai (strain ATCC 43226 / DSM 21942 / CIP 109018 / JCM 9157 / 1139)</name>
    <name type="common">Bacillus akibai</name>
    <dbReference type="NCBI Taxonomy" id="1236973"/>
    <lineage>
        <taxon>Bacteria</taxon>
        <taxon>Bacillati</taxon>
        <taxon>Bacillota</taxon>
        <taxon>Bacilli</taxon>
        <taxon>Bacillales</taxon>
        <taxon>Bacillaceae</taxon>
        <taxon>Halalkalibacter</taxon>
    </lineage>
</organism>
<dbReference type="PANTHER" id="PTHR45674">
    <property type="entry name" value="DNA LIGASE 1/3 FAMILY MEMBER"/>
    <property type="match status" value="1"/>
</dbReference>
<dbReference type="AlphaFoldDB" id="W4QXT3"/>
<dbReference type="GO" id="GO:0005524">
    <property type="term" value="F:ATP binding"/>
    <property type="evidence" value="ECO:0007669"/>
    <property type="project" value="InterPro"/>
</dbReference>
<gene>
    <name evidence="4" type="ORF">JCM9157_3634</name>
</gene>
<dbReference type="GO" id="GO:0006281">
    <property type="term" value="P:DNA repair"/>
    <property type="evidence" value="ECO:0007669"/>
    <property type="project" value="InterPro"/>
</dbReference>
<dbReference type="InterPro" id="IPR012310">
    <property type="entry name" value="DNA_ligase_ATP-dep_cent"/>
</dbReference>
<keyword evidence="2 4" id="KW-0436">Ligase</keyword>
<keyword evidence="5" id="KW-1185">Reference proteome</keyword>
<accession>W4QXT3</accession>
<dbReference type="GO" id="GO:0006310">
    <property type="term" value="P:DNA recombination"/>
    <property type="evidence" value="ECO:0007669"/>
    <property type="project" value="InterPro"/>
</dbReference>
<dbReference type="EMBL" id="BAUV01000035">
    <property type="protein sequence ID" value="GAE36448.1"/>
    <property type="molecule type" value="Genomic_DNA"/>
</dbReference>
<evidence type="ECO:0000313" key="5">
    <source>
        <dbReference type="Proteomes" id="UP000018896"/>
    </source>
</evidence>
<sequence length="278" mass="31892">MFISPMLLHRVDEPFNNPDYLAELKLDGIRLIFSNIDGQVKLYTRHKTEVTNRFPELHSLPIPPGTILDGEIVITDTDGKPDFEAMQSRFLRTKNLEDQQHVSYCVFDVIYHKGENVSKLPLVGRKQLLQSLIPENTPLLSKVLSIEGKGIELFELCKAQGLEGIVLKQKDSKYEINKRSKAWLKVVNYEYDEVWIRGVRKKEFGLLLSFDDGRPAGIMELGVPERARNSVNGLVNDLKKNENENFIYFDKGSLKCRVKYRNLTKAGFLRSPSFVEFA</sequence>
<dbReference type="SUPFAM" id="SSF56091">
    <property type="entry name" value="DNA ligase/mRNA capping enzyme, catalytic domain"/>
    <property type="match status" value="1"/>
</dbReference>
<dbReference type="OrthoDB" id="5503604at2"/>
<dbReference type="Pfam" id="PF01068">
    <property type="entry name" value="DNA_ligase_A_M"/>
    <property type="match status" value="1"/>
</dbReference>
<evidence type="ECO:0000256" key="2">
    <source>
        <dbReference type="ARBA" id="ARBA00022598"/>
    </source>
</evidence>
<dbReference type="Gene3D" id="3.30.470.30">
    <property type="entry name" value="DNA ligase/mRNA capping enzyme"/>
    <property type="match status" value="1"/>
</dbReference>
<dbReference type="PANTHER" id="PTHR45674:SF4">
    <property type="entry name" value="DNA LIGASE 1"/>
    <property type="match status" value="1"/>
</dbReference>
<dbReference type="CDD" id="cd07906">
    <property type="entry name" value="Adenylation_DNA_ligase_LigD_LigC"/>
    <property type="match status" value="1"/>
</dbReference>
<dbReference type="PROSITE" id="PS50160">
    <property type="entry name" value="DNA_LIGASE_A3"/>
    <property type="match status" value="1"/>
</dbReference>
<dbReference type="Gene3D" id="3.30.1490.70">
    <property type="match status" value="1"/>
</dbReference>
<evidence type="ECO:0000313" key="4">
    <source>
        <dbReference type="EMBL" id="GAE36448.1"/>
    </source>
</evidence>
<dbReference type="NCBIfam" id="NF005796">
    <property type="entry name" value="PRK07636.1"/>
    <property type="match status" value="1"/>
</dbReference>
<dbReference type="Proteomes" id="UP000018896">
    <property type="component" value="Unassembled WGS sequence"/>
</dbReference>
<reference evidence="4 5" key="1">
    <citation type="journal article" date="2014" name="Genome Announc.">
        <title>Draft Genome Sequences of Three Alkaliphilic Bacillus Strains, Bacillus wakoensis JCM 9140T, Bacillus akibai JCM 9157T, and Bacillus hemicellulosilyticus JCM 9152T.</title>
        <authorList>
            <person name="Yuki M."/>
            <person name="Oshima K."/>
            <person name="Suda W."/>
            <person name="Oshida Y."/>
            <person name="Kitamura K."/>
            <person name="Iida T."/>
            <person name="Hattori M."/>
            <person name="Ohkuma M."/>
        </authorList>
    </citation>
    <scope>NUCLEOTIDE SEQUENCE [LARGE SCALE GENOMIC DNA]</scope>
    <source>
        <strain evidence="4 5">JCM 9157</strain>
    </source>
</reference>
<comment type="caution">
    <text evidence="4">The sequence shown here is derived from an EMBL/GenBank/DDBJ whole genome shotgun (WGS) entry which is preliminary data.</text>
</comment>
<dbReference type="STRING" id="1236973.JCM9157_3634"/>
<feature type="domain" description="ATP-dependent DNA ligase family profile" evidence="3">
    <location>
        <begin position="95"/>
        <end position="186"/>
    </location>
</feature>